<gene>
    <name evidence="1" type="ORF">EDD73_11417</name>
</gene>
<dbReference type="AlphaFoldDB" id="A0A4R2RJ81"/>
<dbReference type="Proteomes" id="UP000294813">
    <property type="component" value="Unassembled WGS sequence"/>
</dbReference>
<name>A0A4R2RJ81_9FIRM</name>
<reference evidence="1 2" key="1">
    <citation type="submission" date="2019-03" db="EMBL/GenBank/DDBJ databases">
        <title>Genomic Encyclopedia of Type Strains, Phase IV (KMG-IV): sequencing the most valuable type-strain genomes for metagenomic binning, comparative biology and taxonomic classification.</title>
        <authorList>
            <person name="Goeker M."/>
        </authorList>
    </citation>
    <scope>NUCLEOTIDE SEQUENCE [LARGE SCALE GENOMIC DNA]</scope>
    <source>
        <strain evidence="1 2">DSM 11170</strain>
    </source>
</reference>
<accession>A0A4R2RJ81</accession>
<dbReference type="EMBL" id="SLXT01000014">
    <property type="protein sequence ID" value="TCP63870.1"/>
    <property type="molecule type" value="Genomic_DNA"/>
</dbReference>
<keyword evidence="2" id="KW-1185">Reference proteome</keyword>
<proteinExistence type="predicted"/>
<sequence>MATVKELNASCVAKKPLLLPVALLTIECTIDGRKRQPRGEVKDDGSLAAAAMADKGVAST</sequence>
<evidence type="ECO:0000313" key="2">
    <source>
        <dbReference type="Proteomes" id="UP000294813"/>
    </source>
</evidence>
<evidence type="ECO:0000313" key="1">
    <source>
        <dbReference type="EMBL" id="TCP63870.1"/>
    </source>
</evidence>
<organism evidence="1 2">
    <name type="scientific">Heliophilum fasciatum</name>
    <dbReference type="NCBI Taxonomy" id="35700"/>
    <lineage>
        <taxon>Bacteria</taxon>
        <taxon>Bacillati</taxon>
        <taxon>Bacillota</taxon>
        <taxon>Clostridia</taxon>
        <taxon>Eubacteriales</taxon>
        <taxon>Heliobacteriaceae</taxon>
        <taxon>Heliophilum</taxon>
    </lineage>
</organism>
<comment type="caution">
    <text evidence="1">The sequence shown here is derived from an EMBL/GenBank/DDBJ whole genome shotgun (WGS) entry which is preliminary data.</text>
</comment>
<protein>
    <submittedName>
        <fullName evidence="1">Uncharacterized protein</fullName>
    </submittedName>
</protein>